<protein>
    <recommendedName>
        <fullName evidence="2">DNA-directed DNA polymerase</fullName>
        <ecNumber evidence="2">2.7.7.7</ecNumber>
    </recommendedName>
</protein>
<comment type="cofactor">
    <cofactor evidence="1">
        <name>Mg(2+)</name>
        <dbReference type="ChEBI" id="CHEBI:18420"/>
    </cofactor>
</comment>
<dbReference type="Proteomes" id="UP001596976">
    <property type="component" value="Unassembled WGS sequence"/>
</dbReference>
<dbReference type="InterPro" id="IPR027421">
    <property type="entry name" value="DNA_pol_lamdba_lyase_dom_sf"/>
</dbReference>
<evidence type="ECO:0000256" key="4">
    <source>
        <dbReference type="ARBA" id="ARBA00022679"/>
    </source>
</evidence>
<comment type="catalytic activity">
    <reaction evidence="8">
        <text>DNA(n) + a 2'-deoxyribonucleoside 5'-triphosphate = DNA(n+1) + diphosphate</text>
        <dbReference type="Rhea" id="RHEA:22508"/>
        <dbReference type="Rhea" id="RHEA-COMP:17339"/>
        <dbReference type="Rhea" id="RHEA-COMP:17340"/>
        <dbReference type="ChEBI" id="CHEBI:33019"/>
        <dbReference type="ChEBI" id="CHEBI:61560"/>
        <dbReference type="ChEBI" id="CHEBI:173112"/>
        <dbReference type="EC" id="2.7.7.7"/>
    </reaction>
</comment>
<evidence type="ECO:0000256" key="8">
    <source>
        <dbReference type="ARBA" id="ARBA00049244"/>
    </source>
</evidence>
<evidence type="ECO:0000313" key="13">
    <source>
        <dbReference type="Proteomes" id="UP001596976"/>
    </source>
</evidence>
<dbReference type="EMBL" id="JBHTJF010000035">
    <property type="protein sequence ID" value="MFD0944242.1"/>
    <property type="molecule type" value="Genomic_DNA"/>
</dbReference>
<dbReference type="InterPro" id="IPR010996">
    <property type="entry name" value="HHH_MUS81"/>
</dbReference>
<dbReference type="InterPro" id="IPR002054">
    <property type="entry name" value="DNA-dir_DNA_pol_X"/>
</dbReference>
<dbReference type="InterPro" id="IPR016195">
    <property type="entry name" value="Pol/histidinol_Pase-like"/>
</dbReference>
<feature type="domain" description="Helix-hairpin-helix DNA-binding motif class 1" evidence="9">
    <location>
        <begin position="123"/>
        <end position="142"/>
    </location>
</feature>
<dbReference type="RefSeq" id="WP_381013331.1">
    <property type="nucleotide sequence ID" value="NZ_JBHTJF010000035.1"/>
</dbReference>
<keyword evidence="5" id="KW-0548">Nucleotidyltransferase</keyword>
<dbReference type="InterPro" id="IPR003141">
    <property type="entry name" value="Pol/His_phosphatase_N"/>
</dbReference>
<dbReference type="Gene3D" id="1.10.150.110">
    <property type="entry name" value="DNA polymerase beta, N-terminal domain-like"/>
    <property type="match status" value="1"/>
</dbReference>
<keyword evidence="3" id="KW-0237">DNA synthesis</keyword>
<dbReference type="CDD" id="cd07436">
    <property type="entry name" value="PHP_PolX"/>
    <property type="match status" value="1"/>
</dbReference>
<dbReference type="Gene3D" id="1.10.150.20">
    <property type="entry name" value="5' to 3' exonuclease, C-terminal subdomain"/>
    <property type="match status" value="1"/>
</dbReference>
<dbReference type="SMART" id="SM00278">
    <property type="entry name" value="HhH1"/>
    <property type="match status" value="3"/>
</dbReference>
<dbReference type="PANTHER" id="PTHR36928:SF1">
    <property type="entry name" value="PHOSPHATASE YCDX-RELATED"/>
    <property type="match status" value="1"/>
</dbReference>
<evidence type="ECO:0000256" key="3">
    <source>
        <dbReference type="ARBA" id="ARBA00022634"/>
    </source>
</evidence>
<sequence length="566" mass="64594">MDKKTIIRTLEQIALHMELLGENPFKISAFRKAANTLELDGRSLAEMDNIYELKGIGKSTGTVIRELIEKGESETLKELEQQVPKSMLDMLKIPGLGGKRIAKIREALGIESIEALYEAAKANEISQLPGFGKKTEQNFIEAIEQLNERSDKHPLWLVEKMVKEVATALDQIEEVEKYEATGSYRRREEESSDLDFIVVTAQPEAVTDQMKELLPIDSIIGSGEAKFSFTAHFDEYVDVDIRFVTAEQFATAIHHFTGSKDHNVKMRQRAKERGEKISEYGVTLEDGTMQTFDTEEQFFNHFDLPFIPPNLRQNGAELEKLDEMERMVKIEHINSDLHMHTTWSDGAFSIGEMREALKAKGYTHAVITDHSQYLKVANGLTPERLFEQQKEITASNTDDFLLLSGTEMDILPDGTLDFDDEVLANLDFVIASIHSSFNQKEEEIMDRLHEAMKNPHVDMIAHPTGRVIGKRDGYAIDIPQFLQWAKQYNKIVEVNASPYRLDLSVEHLKLAKELGVWIAINTDAHAIDQLDYMELGVLHTQKAYIEREQIVNTWTKEQFLERIVHK</sequence>
<dbReference type="InterPro" id="IPR037160">
    <property type="entry name" value="DNA_Pol_thumb_sf"/>
</dbReference>
<dbReference type="PANTHER" id="PTHR36928">
    <property type="entry name" value="PHOSPHATASE YCDX-RELATED"/>
    <property type="match status" value="1"/>
</dbReference>
<dbReference type="Pfam" id="PF02811">
    <property type="entry name" value="PHP"/>
    <property type="match status" value="1"/>
</dbReference>
<dbReference type="InterPro" id="IPR043519">
    <property type="entry name" value="NT_sf"/>
</dbReference>
<proteinExistence type="predicted"/>
<name>A0ABW3H4F8_9BACL</name>
<dbReference type="SMART" id="SM00481">
    <property type="entry name" value="POLIIIAc"/>
    <property type="match status" value="1"/>
</dbReference>
<feature type="domain" description="Helix-hairpin-helix DNA-binding motif class 1" evidence="9">
    <location>
        <begin position="48"/>
        <end position="67"/>
    </location>
</feature>
<evidence type="ECO:0000256" key="6">
    <source>
        <dbReference type="ARBA" id="ARBA00022705"/>
    </source>
</evidence>
<dbReference type="InterPro" id="IPR029398">
    <property type="entry name" value="PolB_thumb"/>
</dbReference>
<feature type="domain" description="Helix-hairpin-helix DNA-binding motif class 1" evidence="9">
    <location>
        <begin position="88"/>
        <end position="107"/>
    </location>
</feature>
<dbReference type="InterPro" id="IPR047967">
    <property type="entry name" value="PolX_PHP"/>
</dbReference>
<dbReference type="SUPFAM" id="SSF47802">
    <property type="entry name" value="DNA polymerase beta, N-terminal domain-like"/>
    <property type="match status" value="1"/>
</dbReference>
<dbReference type="Pfam" id="PF14792">
    <property type="entry name" value="DNA_pol_B_palm"/>
    <property type="match status" value="1"/>
</dbReference>
<dbReference type="Pfam" id="PF14520">
    <property type="entry name" value="HHH_5"/>
    <property type="match status" value="1"/>
</dbReference>
<dbReference type="SUPFAM" id="SSF81301">
    <property type="entry name" value="Nucleotidyltransferase"/>
    <property type="match status" value="1"/>
</dbReference>
<reference evidence="13" key="1">
    <citation type="journal article" date="2019" name="Int. J. Syst. Evol. Microbiol.">
        <title>The Global Catalogue of Microorganisms (GCM) 10K type strain sequencing project: providing services to taxonomists for standard genome sequencing and annotation.</title>
        <authorList>
            <consortium name="The Broad Institute Genomics Platform"/>
            <consortium name="The Broad Institute Genome Sequencing Center for Infectious Disease"/>
            <person name="Wu L."/>
            <person name="Ma J."/>
        </authorList>
    </citation>
    <scope>NUCLEOTIDE SEQUENCE [LARGE SCALE GENOMIC DNA]</scope>
    <source>
        <strain evidence="13">CCUG 63563</strain>
    </source>
</reference>
<keyword evidence="7" id="KW-0239">DNA-directed DNA polymerase</keyword>
<dbReference type="PIRSF" id="PIRSF005047">
    <property type="entry name" value="UCP005047_YshC"/>
    <property type="match status" value="1"/>
</dbReference>
<dbReference type="EC" id="2.7.7.7" evidence="2"/>
<keyword evidence="12" id="KW-0540">Nuclease</keyword>
<dbReference type="InterPro" id="IPR003583">
    <property type="entry name" value="Hlx-hairpin-Hlx_DNA-bd_motif"/>
</dbReference>
<keyword evidence="12" id="KW-0378">Hydrolase</keyword>
<evidence type="ECO:0000256" key="2">
    <source>
        <dbReference type="ARBA" id="ARBA00012417"/>
    </source>
</evidence>
<keyword evidence="13" id="KW-1185">Reference proteome</keyword>
<dbReference type="SMART" id="SM00483">
    <property type="entry name" value="POLXc"/>
    <property type="match status" value="1"/>
</dbReference>
<comment type="caution">
    <text evidence="12">The sequence shown here is derived from an EMBL/GenBank/DDBJ whole genome shotgun (WGS) entry which is preliminary data.</text>
</comment>
<evidence type="ECO:0000259" key="9">
    <source>
        <dbReference type="SMART" id="SM00278"/>
    </source>
</evidence>
<dbReference type="Gene3D" id="3.30.460.10">
    <property type="entry name" value="Beta Polymerase, domain 2"/>
    <property type="match status" value="1"/>
</dbReference>
<dbReference type="GO" id="GO:0004527">
    <property type="term" value="F:exonuclease activity"/>
    <property type="evidence" value="ECO:0007669"/>
    <property type="project" value="UniProtKB-KW"/>
</dbReference>
<dbReference type="Gene3D" id="3.20.20.140">
    <property type="entry name" value="Metal-dependent hydrolases"/>
    <property type="match status" value="1"/>
</dbReference>
<evidence type="ECO:0000256" key="5">
    <source>
        <dbReference type="ARBA" id="ARBA00022695"/>
    </source>
</evidence>
<keyword evidence="12" id="KW-0269">Exonuclease</keyword>
<dbReference type="InterPro" id="IPR028207">
    <property type="entry name" value="DNA_pol_B_palm_palm"/>
</dbReference>
<dbReference type="NCBIfam" id="NF006375">
    <property type="entry name" value="PRK08609.1"/>
    <property type="match status" value="1"/>
</dbReference>
<evidence type="ECO:0000313" key="12">
    <source>
        <dbReference type="EMBL" id="MFD0944242.1"/>
    </source>
</evidence>
<evidence type="ECO:0000256" key="1">
    <source>
        <dbReference type="ARBA" id="ARBA00001946"/>
    </source>
</evidence>
<accession>A0ABW3H4F8</accession>
<feature type="domain" description="DNA-directed DNA polymerase X" evidence="11">
    <location>
        <begin position="1"/>
        <end position="313"/>
    </location>
</feature>
<evidence type="ECO:0000259" key="10">
    <source>
        <dbReference type="SMART" id="SM00481"/>
    </source>
</evidence>
<feature type="domain" description="Polymerase/histidinol phosphatase N-terminal" evidence="10">
    <location>
        <begin position="335"/>
        <end position="412"/>
    </location>
</feature>
<dbReference type="Gene3D" id="3.30.210.10">
    <property type="entry name" value="DNA polymerase, thumb domain"/>
    <property type="match status" value="1"/>
</dbReference>
<dbReference type="InterPro" id="IPR004013">
    <property type="entry name" value="PHP_dom"/>
</dbReference>
<dbReference type="InterPro" id="IPR050243">
    <property type="entry name" value="PHP_phosphatase"/>
</dbReference>
<dbReference type="CDD" id="cd00141">
    <property type="entry name" value="NT_POLXc"/>
    <property type="match status" value="1"/>
</dbReference>
<organism evidence="12 13">
    <name type="scientific">Savagea faecisuis</name>
    <dbReference type="NCBI Taxonomy" id="1274803"/>
    <lineage>
        <taxon>Bacteria</taxon>
        <taxon>Bacillati</taxon>
        <taxon>Bacillota</taxon>
        <taxon>Bacilli</taxon>
        <taxon>Bacillales</taxon>
        <taxon>Caryophanaceae</taxon>
        <taxon>Savagea</taxon>
    </lineage>
</organism>
<dbReference type="Pfam" id="PF14791">
    <property type="entry name" value="DNA_pol_B_thumb"/>
    <property type="match status" value="1"/>
</dbReference>
<keyword evidence="6" id="KW-0235">DNA replication</keyword>
<evidence type="ECO:0000259" key="11">
    <source>
        <dbReference type="SMART" id="SM00483"/>
    </source>
</evidence>
<evidence type="ECO:0000256" key="7">
    <source>
        <dbReference type="ARBA" id="ARBA00022932"/>
    </source>
</evidence>
<keyword evidence="4" id="KW-0808">Transferase</keyword>
<dbReference type="InterPro" id="IPR022311">
    <property type="entry name" value="PolX-like"/>
</dbReference>
<dbReference type="Pfam" id="PF14716">
    <property type="entry name" value="HHH_8"/>
    <property type="match status" value="1"/>
</dbReference>
<gene>
    <name evidence="12" type="primary">polX</name>
    <name evidence="12" type="ORF">ACFQ0V_10865</name>
</gene>
<dbReference type="SUPFAM" id="SSF89550">
    <property type="entry name" value="PHP domain-like"/>
    <property type="match status" value="1"/>
</dbReference>